<evidence type="ECO:0000256" key="7">
    <source>
        <dbReference type="ARBA" id="ARBA00023172"/>
    </source>
</evidence>
<feature type="active site" evidence="9">
    <location>
        <position position="174"/>
    </location>
</feature>
<feature type="active site" evidence="9">
    <location>
        <position position="274"/>
    </location>
</feature>
<dbReference type="GO" id="GO:0051301">
    <property type="term" value="P:cell division"/>
    <property type="evidence" value="ECO:0007669"/>
    <property type="project" value="UniProtKB-KW"/>
</dbReference>
<evidence type="ECO:0000256" key="9">
    <source>
        <dbReference type="HAMAP-Rule" id="MF_01808"/>
    </source>
</evidence>
<feature type="domain" description="Tyr recombinase" evidence="10">
    <location>
        <begin position="110"/>
        <end position="296"/>
    </location>
</feature>
<keyword evidence="8 9" id="KW-0131">Cell cycle</keyword>
<dbReference type="OrthoDB" id="9801717at2"/>
<dbReference type="SUPFAM" id="SSF56349">
    <property type="entry name" value="DNA breaking-rejoining enzymes"/>
    <property type="match status" value="1"/>
</dbReference>
<dbReference type="PANTHER" id="PTHR30349">
    <property type="entry name" value="PHAGE INTEGRASE-RELATED"/>
    <property type="match status" value="1"/>
</dbReference>
<dbReference type="InterPro" id="IPR050090">
    <property type="entry name" value="Tyrosine_recombinase_XerCD"/>
</dbReference>
<keyword evidence="6 9" id="KW-0238">DNA-binding</keyword>
<protein>
    <recommendedName>
        <fullName evidence="9">Tyrosine recombinase XerC</fullName>
    </recommendedName>
</protein>
<dbReference type="GO" id="GO:0003677">
    <property type="term" value="F:DNA binding"/>
    <property type="evidence" value="ECO:0007669"/>
    <property type="project" value="UniProtKB-UniRule"/>
</dbReference>
<keyword evidence="4 9" id="KW-0159">Chromosome partition</keyword>
<dbReference type="RefSeq" id="WP_114984418.1">
    <property type="nucleotide sequence ID" value="NZ_CP027806.1"/>
</dbReference>
<dbReference type="PANTHER" id="PTHR30349:SF77">
    <property type="entry name" value="TYROSINE RECOMBINASE XERC"/>
    <property type="match status" value="1"/>
</dbReference>
<evidence type="ECO:0000256" key="5">
    <source>
        <dbReference type="ARBA" id="ARBA00022908"/>
    </source>
</evidence>
<dbReference type="GO" id="GO:0005737">
    <property type="term" value="C:cytoplasm"/>
    <property type="evidence" value="ECO:0007669"/>
    <property type="project" value="UniProtKB-SubCell"/>
</dbReference>
<dbReference type="Gene3D" id="1.10.443.10">
    <property type="entry name" value="Intergrase catalytic core"/>
    <property type="match status" value="1"/>
</dbReference>
<keyword evidence="7 9" id="KW-0233">DNA recombination</keyword>
<feature type="active site" description="O-(3'-phospho-DNA)-tyrosine intermediate" evidence="9">
    <location>
        <position position="283"/>
    </location>
</feature>
<comment type="similarity">
    <text evidence="9">Belongs to the 'phage' integrase family. XerC subfamily.</text>
</comment>
<dbReference type="NCBIfam" id="NF001399">
    <property type="entry name" value="PRK00283.1"/>
    <property type="match status" value="1"/>
</dbReference>
<sequence length="303" mass="34255">MLDSVISRFVSYLKVERNASPHTITSYKKDLDSFALFLAAYDAQGRENPDAITRFHIRAWMGKLSDDGLSRSSIARKVSCLKSFFKYTLARGYTTQNPAELVSIPRTEKKLPVNLQQDEALEMLTDFPVETDWDAQDKAILELLYATGIRLAELISIDVRDVQTGSHLLRLMGKGARERIVPYGEHAKAALDDWLSRRSRCADPEAPEEDRRALFLSKSGRRIYPVAVQRMVKKHIARVSEISKKSPHVLRHSFATHLLGQGADIRVIKELLGHAALTSTQIYTQTSIDHLKKVHEKAHPRGN</sequence>
<proteinExistence type="inferred from homology"/>
<dbReference type="GO" id="GO:0009037">
    <property type="term" value="F:tyrosine-based site-specific recombinase activity"/>
    <property type="evidence" value="ECO:0007669"/>
    <property type="project" value="UniProtKB-UniRule"/>
</dbReference>
<feature type="domain" description="Core-binding (CB)" evidence="11">
    <location>
        <begin position="1"/>
        <end position="89"/>
    </location>
</feature>
<dbReference type="Proteomes" id="UP000254808">
    <property type="component" value="Chromosome"/>
</dbReference>
<dbReference type="CDD" id="cd00798">
    <property type="entry name" value="INT_XerDC_C"/>
    <property type="match status" value="1"/>
</dbReference>
<dbReference type="GO" id="GO:0006313">
    <property type="term" value="P:DNA transposition"/>
    <property type="evidence" value="ECO:0007669"/>
    <property type="project" value="UniProtKB-UniRule"/>
</dbReference>
<feature type="active site" evidence="9">
    <location>
        <position position="248"/>
    </location>
</feature>
<evidence type="ECO:0000259" key="11">
    <source>
        <dbReference type="PROSITE" id="PS51900"/>
    </source>
</evidence>
<comment type="function">
    <text evidence="9">Site-specific tyrosine recombinase, which acts by catalyzing the cutting and rejoining of the recombining DNA molecules. The XerC-XerD complex is essential to convert dimers of the bacterial chromosome into monomers to permit their segregation at cell division. It also contributes to the segregational stability of plasmids.</text>
</comment>
<dbReference type="InterPro" id="IPR004107">
    <property type="entry name" value="Integrase_SAM-like_N"/>
</dbReference>
<feature type="active site" evidence="9">
    <location>
        <position position="251"/>
    </location>
</feature>
<evidence type="ECO:0000256" key="4">
    <source>
        <dbReference type="ARBA" id="ARBA00022829"/>
    </source>
</evidence>
<evidence type="ECO:0000256" key="1">
    <source>
        <dbReference type="ARBA" id="ARBA00004496"/>
    </source>
</evidence>
<evidence type="ECO:0000256" key="3">
    <source>
        <dbReference type="ARBA" id="ARBA00022618"/>
    </source>
</evidence>
<evidence type="ECO:0000313" key="12">
    <source>
        <dbReference type="EMBL" id="AXJ01195.1"/>
    </source>
</evidence>
<dbReference type="AlphaFoldDB" id="A0A345UL43"/>
<comment type="subcellular location">
    <subcellularLocation>
        <location evidence="1 9">Cytoplasm</location>
    </subcellularLocation>
</comment>
<evidence type="ECO:0000256" key="2">
    <source>
        <dbReference type="ARBA" id="ARBA00022490"/>
    </source>
</evidence>
<name>A0A345UL43_9BACT</name>
<evidence type="ECO:0000313" key="13">
    <source>
        <dbReference type="Proteomes" id="UP000254808"/>
    </source>
</evidence>
<dbReference type="PROSITE" id="PS51898">
    <property type="entry name" value="TYR_RECOMBINASE"/>
    <property type="match status" value="1"/>
</dbReference>
<evidence type="ECO:0000259" key="10">
    <source>
        <dbReference type="PROSITE" id="PS51898"/>
    </source>
</evidence>
<dbReference type="GO" id="GO:0007059">
    <property type="term" value="P:chromosome segregation"/>
    <property type="evidence" value="ECO:0007669"/>
    <property type="project" value="UniProtKB-UniRule"/>
</dbReference>
<comment type="subunit">
    <text evidence="9">Forms a cyclic heterotetrameric complex composed of two molecules of XerC and two molecules of XerD.</text>
</comment>
<dbReference type="InterPro" id="IPR011010">
    <property type="entry name" value="DNA_brk_join_enz"/>
</dbReference>
<dbReference type="InterPro" id="IPR013762">
    <property type="entry name" value="Integrase-like_cat_sf"/>
</dbReference>
<dbReference type="HAMAP" id="MF_01808">
    <property type="entry name" value="Recomb_XerC_XerD"/>
    <property type="match status" value="1"/>
</dbReference>
<dbReference type="InterPro" id="IPR002104">
    <property type="entry name" value="Integrase_catalytic"/>
</dbReference>
<dbReference type="PROSITE" id="PS51900">
    <property type="entry name" value="CB"/>
    <property type="match status" value="1"/>
</dbReference>
<keyword evidence="5 9" id="KW-0229">DNA integration</keyword>
<keyword evidence="13" id="KW-1185">Reference proteome</keyword>
<dbReference type="Pfam" id="PF00589">
    <property type="entry name" value="Phage_integrase"/>
    <property type="match status" value="1"/>
</dbReference>
<dbReference type="InterPro" id="IPR044068">
    <property type="entry name" value="CB"/>
</dbReference>
<dbReference type="Pfam" id="PF02899">
    <property type="entry name" value="Phage_int_SAM_1"/>
    <property type="match status" value="1"/>
</dbReference>
<evidence type="ECO:0000256" key="8">
    <source>
        <dbReference type="ARBA" id="ARBA00023306"/>
    </source>
</evidence>
<dbReference type="EMBL" id="CP027806">
    <property type="protein sequence ID" value="AXJ01195.1"/>
    <property type="molecule type" value="Genomic_DNA"/>
</dbReference>
<accession>A0A345UL43</accession>
<dbReference type="InterPro" id="IPR023009">
    <property type="entry name" value="Tyrosine_recombinase_XerC/XerD"/>
</dbReference>
<reference evidence="12 13" key="1">
    <citation type="submission" date="2018-03" db="EMBL/GenBank/DDBJ databases">
        <title>Phenotypic and genomic properties of Cyclonatronum proteinivorum gen. nov., sp. nov., a haloalkaliphilic bacteroidete from soda lakes possessing Na+-translocating rhodopsin.</title>
        <authorList>
            <person name="Toshchakov S.V."/>
            <person name="Korzhenkov A."/>
            <person name="Samarov N.I."/>
            <person name="Kublanov I.V."/>
            <person name="Muntyan M.S."/>
            <person name="Sorokin D.Y."/>
        </authorList>
    </citation>
    <scope>NUCLEOTIDE SEQUENCE [LARGE SCALE GENOMIC DNA]</scope>
    <source>
        <strain evidence="12 13">Omega</strain>
    </source>
</reference>
<evidence type="ECO:0000256" key="6">
    <source>
        <dbReference type="ARBA" id="ARBA00023125"/>
    </source>
</evidence>
<gene>
    <name evidence="9" type="primary">xerC</name>
    <name evidence="12" type="ORF">CYPRO_1945</name>
</gene>
<dbReference type="Gene3D" id="1.10.150.130">
    <property type="match status" value="1"/>
</dbReference>
<dbReference type="InterPro" id="IPR010998">
    <property type="entry name" value="Integrase_recombinase_N"/>
</dbReference>
<dbReference type="KEGG" id="cprv:CYPRO_1945"/>
<organism evidence="12 13">
    <name type="scientific">Cyclonatronum proteinivorum</name>
    <dbReference type="NCBI Taxonomy" id="1457365"/>
    <lineage>
        <taxon>Bacteria</taxon>
        <taxon>Pseudomonadati</taxon>
        <taxon>Balneolota</taxon>
        <taxon>Balneolia</taxon>
        <taxon>Balneolales</taxon>
        <taxon>Cyclonatronaceae</taxon>
        <taxon>Cyclonatronum</taxon>
    </lineage>
</organism>
<keyword evidence="3 9" id="KW-0132">Cell division</keyword>
<keyword evidence="2 9" id="KW-0963">Cytoplasm</keyword>
<feature type="active site" evidence="9">
    <location>
        <position position="150"/>
    </location>
</feature>